<organism evidence="1 2">
    <name type="scientific">Nocardiopsis aegyptia</name>
    <dbReference type="NCBI Taxonomy" id="220378"/>
    <lineage>
        <taxon>Bacteria</taxon>
        <taxon>Bacillati</taxon>
        <taxon>Actinomycetota</taxon>
        <taxon>Actinomycetes</taxon>
        <taxon>Streptosporangiales</taxon>
        <taxon>Nocardiopsidaceae</taxon>
        <taxon>Nocardiopsis</taxon>
    </lineage>
</organism>
<dbReference type="AlphaFoldDB" id="A0A7Z0EML0"/>
<sequence length="78" mass="9205">MMTEDLTVLYDVMVDTATALSGRYIELGEHAATPEEDEVWDAKLMALRDERWRVDPNDREAILEHTRRWAEELTELER</sequence>
<accession>A0A7Z0EML0</accession>
<reference evidence="1 2" key="1">
    <citation type="submission" date="2020-07" db="EMBL/GenBank/DDBJ databases">
        <title>Sequencing the genomes of 1000 actinobacteria strains.</title>
        <authorList>
            <person name="Klenk H.-P."/>
        </authorList>
    </citation>
    <scope>NUCLEOTIDE SEQUENCE [LARGE SCALE GENOMIC DNA]</scope>
    <source>
        <strain evidence="1 2">DSM 44442</strain>
    </source>
</reference>
<dbReference type="EMBL" id="JACCFS010000001">
    <property type="protein sequence ID" value="NYJ34898.1"/>
    <property type="molecule type" value="Genomic_DNA"/>
</dbReference>
<evidence type="ECO:0000313" key="2">
    <source>
        <dbReference type="Proteomes" id="UP000572051"/>
    </source>
</evidence>
<evidence type="ECO:0000313" key="1">
    <source>
        <dbReference type="EMBL" id="NYJ34898.1"/>
    </source>
</evidence>
<dbReference type="Proteomes" id="UP000572051">
    <property type="component" value="Unassembled WGS sequence"/>
</dbReference>
<dbReference type="RefSeq" id="WP_179823777.1">
    <property type="nucleotide sequence ID" value="NZ_JACCFS010000001.1"/>
</dbReference>
<keyword evidence="2" id="KW-1185">Reference proteome</keyword>
<proteinExistence type="predicted"/>
<protein>
    <submittedName>
        <fullName evidence="1">Uncharacterized protein</fullName>
    </submittedName>
</protein>
<name>A0A7Z0EML0_9ACTN</name>
<comment type="caution">
    <text evidence="1">The sequence shown here is derived from an EMBL/GenBank/DDBJ whole genome shotgun (WGS) entry which is preliminary data.</text>
</comment>
<gene>
    <name evidence="1" type="ORF">HNR10_002779</name>
</gene>